<evidence type="ECO:0000313" key="2">
    <source>
        <dbReference type="EMBL" id="GAX26705.1"/>
    </source>
</evidence>
<evidence type="ECO:0000256" key="1">
    <source>
        <dbReference type="SAM" id="MobiDB-lite"/>
    </source>
</evidence>
<comment type="caution">
    <text evidence="2">The sequence shown here is derived from an EMBL/GenBank/DDBJ whole genome shotgun (WGS) entry which is preliminary data.</text>
</comment>
<dbReference type="OrthoDB" id="54736at2759"/>
<dbReference type="AlphaFoldDB" id="A0A1Z5KKQ7"/>
<dbReference type="InParanoid" id="A0A1Z5KKQ7"/>
<feature type="compositionally biased region" description="Acidic residues" evidence="1">
    <location>
        <begin position="198"/>
        <end position="230"/>
    </location>
</feature>
<feature type="compositionally biased region" description="Basic residues" evidence="1">
    <location>
        <begin position="244"/>
        <end position="261"/>
    </location>
</feature>
<name>A0A1Z5KKQ7_FISSO</name>
<keyword evidence="3" id="KW-1185">Reference proteome</keyword>
<sequence>MTAQPPSALTINVFKAYLNPLLKKHESGKVIVYEDLLASWEAVQAVLSKHESAPDASDVKEKIKALHNEQVLEYKKAGKRALVEYCRTCSLPAGDSSDPNHTLKCIRHALNGIPNWKLPRPLVLSVLQKGIQERLTSSPTPSSPTKPPAPTPTSPKPLAIKPSAKVVPKQNEPAVASIVEEGEEVETPAEEAAPASADEGEMEEGEEAEEEEDEKAEEEEAEEEAADEDNTEKKGNAGKTKGLLAKRRALGKTAAPKKKGTTAKGGRIGTRGRMVRRGGRSGGKA</sequence>
<gene>
    <name evidence="2" type="ORF">FisN_2Hh348</name>
</gene>
<protein>
    <submittedName>
        <fullName evidence="2">Uncharacterized protein</fullName>
    </submittedName>
</protein>
<reference evidence="2 3" key="1">
    <citation type="journal article" date="2015" name="Plant Cell">
        <title>Oil accumulation by the oleaginous diatom Fistulifera solaris as revealed by the genome and transcriptome.</title>
        <authorList>
            <person name="Tanaka T."/>
            <person name="Maeda Y."/>
            <person name="Veluchamy A."/>
            <person name="Tanaka M."/>
            <person name="Abida H."/>
            <person name="Marechal E."/>
            <person name="Bowler C."/>
            <person name="Muto M."/>
            <person name="Sunaga Y."/>
            <person name="Tanaka M."/>
            <person name="Yoshino T."/>
            <person name="Taniguchi T."/>
            <person name="Fukuda Y."/>
            <person name="Nemoto M."/>
            <person name="Matsumoto M."/>
            <person name="Wong P.S."/>
            <person name="Aburatani S."/>
            <person name="Fujibuchi W."/>
        </authorList>
    </citation>
    <scope>NUCLEOTIDE SEQUENCE [LARGE SCALE GENOMIC DNA]</scope>
    <source>
        <strain evidence="2 3">JPCC DA0580</strain>
    </source>
</reference>
<feature type="region of interest" description="Disordered" evidence="1">
    <location>
        <begin position="133"/>
        <end position="285"/>
    </location>
</feature>
<feature type="compositionally biased region" description="Acidic residues" evidence="1">
    <location>
        <begin position="180"/>
        <end position="189"/>
    </location>
</feature>
<evidence type="ECO:0000313" key="3">
    <source>
        <dbReference type="Proteomes" id="UP000198406"/>
    </source>
</evidence>
<dbReference type="Proteomes" id="UP000198406">
    <property type="component" value="Unassembled WGS sequence"/>
</dbReference>
<accession>A0A1Z5KKQ7</accession>
<dbReference type="EMBL" id="BDSP01000251">
    <property type="protein sequence ID" value="GAX26705.1"/>
    <property type="molecule type" value="Genomic_DNA"/>
</dbReference>
<organism evidence="2 3">
    <name type="scientific">Fistulifera solaris</name>
    <name type="common">Oleaginous diatom</name>
    <dbReference type="NCBI Taxonomy" id="1519565"/>
    <lineage>
        <taxon>Eukaryota</taxon>
        <taxon>Sar</taxon>
        <taxon>Stramenopiles</taxon>
        <taxon>Ochrophyta</taxon>
        <taxon>Bacillariophyta</taxon>
        <taxon>Bacillariophyceae</taxon>
        <taxon>Bacillariophycidae</taxon>
        <taxon>Naviculales</taxon>
        <taxon>Naviculaceae</taxon>
        <taxon>Fistulifera</taxon>
    </lineage>
</organism>
<feature type="compositionally biased region" description="Pro residues" evidence="1">
    <location>
        <begin position="141"/>
        <end position="155"/>
    </location>
</feature>
<proteinExistence type="predicted"/>